<reference evidence="8 9" key="1">
    <citation type="submission" date="2019-04" db="EMBL/GenBank/DDBJ databases">
        <title>Phreatobacter aquaticus sp. nov.</title>
        <authorList>
            <person name="Choi A."/>
            <person name="Baek K."/>
        </authorList>
    </citation>
    <scope>NUCLEOTIDE SEQUENCE [LARGE SCALE GENOMIC DNA]</scope>
    <source>
        <strain evidence="8 9">NMCR1094</strain>
    </source>
</reference>
<dbReference type="SUPFAM" id="SSF48019">
    <property type="entry name" value="post-AAA+ oligomerization domain-like"/>
    <property type="match status" value="1"/>
</dbReference>
<dbReference type="InterPro" id="IPR005790">
    <property type="entry name" value="DNA_polIII_delta"/>
</dbReference>
<dbReference type="EMBL" id="CP039865">
    <property type="protein sequence ID" value="QCK85280.1"/>
    <property type="molecule type" value="Genomic_DNA"/>
</dbReference>
<protein>
    <recommendedName>
        <fullName evidence="1">DNA-directed DNA polymerase</fullName>
        <ecNumber evidence="1">2.7.7.7</ecNumber>
    </recommendedName>
</protein>
<dbReference type="NCBIfam" id="TIGR01128">
    <property type="entry name" value="holA"/>
    <property type="match status" value="1"/>
</dbReference>
<dbReference type="GO" id="GO:0009360">
    <property type="term" value="C:DNA polymerase III complex"/>
    <property type="evidence" value="ECO:0007669"/>
    <property type="project" value="TreeGrafter"/>
</dbReference>
<comment type="catalytic activity">
    <reaction evidence="7">
        <text>DNA(n) + a 2'-deoxyribonucleoside 5'-triphosphate = DNA(n+1) + diphosphate</text>
        <dbReference type="Rhea" id="RHEA:22508"/>
        <dbReference type="Rhea" id="RHEA-COMP:17339"/>
        <dbReference type="Rhea" id="RHEA-COMP:17340"/>
        <dbReference type="ChEBI" id="CHEBI:33019"/>
        <dbReference type="ChEBI" id="CHEBI:61560"/>
        <dbReference type="ChEBI" id="CHEBI:173112"/>
        <dbReference type="EC" id="2.7.7.7"/>
    </reaction>
</comment>
<accession>A0A4D7QB45</accession>
<keyword evidence="4" id="KW-0235">DNA replication</keyword>
<keyword evidence="9" id="KW-1185">Reference proteome</keyword>
<gene>
    <name evidence="8" type="ORF">E8L99_05540</name>
</gene>
<evidence type="ECO:0000256" key="4">
    <source>
        <dbReference type="ARBA" id="ARBA00022705"/>
    </source>
</evidence>
<evidence type="ECO:0000256" key="2">
    <source>
        <dbReference type="ARBA" id="ARBA00022679"/>
    </source>
</evidence>
<evidence type="ECO:0000256" key="7">
    <source>
        <dbReference type="ARBA" id="ARBA00049244"/>
    </source>
</evidence>
<dbReference type="EC" id="2.7.7.7" evidence="1"/>
<evidence type="ECO:0000256" key="6">
    <source>
        <dbReference type="ARBA" id="ARBA00034754"/>
    </source>
</evidence>
<evidence type="ECO:0000313" key="8">
    <source>
        <dbReference type="EMBL" id="QCK85280.1"/>
    </source>
</evidence>
<evidence type="ECO:0000256" key="5">
    <source>
        <dbReference type="ARBA" id="ARBA00022932"/>
    </source>
</evidence>
<organism evidence="8 9">
    <name type="scientific">Phreatobacter aquaticus</name>
    <dbReference type="NCBI Taxonomy" id="2570229"/>
    <lineage>
        <taxon>Bacteria</taxon>
        <taxon>Pseudomonadati</taxon>
        <taxon>Pseudomonadota</taxon>
        <taxon>Alphaproteobacteria</taxon>
        <taxon>Hyphomicrobiales</taxon>
        <taxon>Phreatobacteraceae</taxon>
        <taxon>Phreatobacter</taxon>
    </lineage>
</organism>
<name>A0A4D7QB45_9HYPH</name>
<dbReference type="PANTHER" id="PTHR34388">
    <property type="entry name" value="DNA POLYMERASE III SUBUNIT DELTA"/>
    <property type="match status" value="1"/>
</dbReference>
<dbReference type="GO" id="GO:0003677">
    <property type="term" value="F:DNA binding"/>
    <property type="evidence" value="ECO:0007669"/>
    <property type="project" value="InterPro"/>
</dbReference>
<comment type="similarity">
    <text evidence="6">Belongs to the DNA polymerase HolA subunit family.</text>
</comment>
<evidence type="ECO:0000256" key="1">
    <source>
        <dbReference type="ARBA" id="ARBA00012417"/>
    </source>
</evidence>
<keyword evidence="2" id="KW-0808">Transferase</keyword>
<evidence type="ECO:0000313" key="9">
    <source>
        <dbReference type="Proteomes" id="UP000298588"/>
    </source>
</evidence>
<keyword evidence="5" id="KW-0239">DNA-directed DNA polymerase</keyword>
<dbReference type="InterPro" id="IPR027417">
    <property type="entry name" value="P-loop_NTPase"/>
</dbReference>
<dbReference type="GO" id="GO:0003887">
    <property type="term" value="F:DNA-directed DNA polymerase activity"/>
    <property type="evidence" value="ECO:0007669"/>
    <property type="project" value="UniProtKB-KW"/>
</dbReference>
<dbReference type="PANTHER" id="PTHR34388:SF1">
    <property type="entry name" value="DNA POLYMERASE III SUBUNIT DELTA"/>
    <property type="match status" value="1"/>
</dbReference>
<proteinExistence type="inferred from homology"/>
<dbReference type="AlphaFoldDB" id="A0A4D7QB45"/>
<keyword evidence="3" id="KW-0548">Nucleotidyltransferase</keyword>
<dbReference type="GO" id="GO:0006261">
    <property type="term" value="P:DNA-templated DNA replication"/>
    <property type="evidence" value="ECO:0007669"/>
    <property type="project" value="TreeGrafter"/>
</dbReference>
<dbReference type="Proteomes" id="UP000298588">
    <property type="component" value="Chromosome"/>
</dbReference>
<dbReference type="InterPro" id="IPR008921">
    <property type="entry name" value="DNA_pol3_clamp-load_cplx_C"/>
</dbReference>
<dbReference type="KEGG" id="paqt:E8L99_05540"/>
<sequence length="343" mass="36456">MAVLKGGEIDRFLKAPDSARPIILIYGPDAGLVGERARMLAKAAVPDLDDPFSVVRLEGDSLASDPARLADEAGTVAMFAARRLIWVKAGDKSFAAAVTPLLAAPPADAIVLIEAGDLKKNAPLRVEAERSAKAAVIPCYSDGEADIRRLVSDEVAQAGMVIDPDAASLLVAHLGGDRLASRAEIQKVCLYAHGKERISAEDVEAIAGDSMALGIDEIIDAAAGGEPAILDRLLVRADASGVAAPQIMSAMGRHLGSLHKARVAVEKGSSVETAADRFEPPLFFRRKALVQRQLNRWSAARLERMMVRVAEATFETRIKADLATAIVNRTLMAIAMNARATKR</sequence>
<dbReference type="SUPFAM" id="SSF52540">
    <property type="entry name" value="P-loop containing nucleoside triphosphate hydrolases"/>
    <property type="match status" value="1"/>
</dbReference>
<dbReference type="RefSeq" id="WP_137098614.1">
    <property type="nucleotide sequence ID" value="NZ_CP039865.1"/>
</dbReference>
<dbReference type="Gene3D" id="1.20.272.10">
    <property type="match status" value="1"/>
</dbReference>
<dbReference type="Gene3D" id="1.10.8.60">
    <property type="match status" value="1"/>
</dbReference>
<evidence type="ECO:0000256" key="3">
    <source>
        <dbReference type="ARBA" id="ARBA00022695"/>
    </source>
</evidence>
<dbReference type="OrthoDB" id="9804983at2"/>
<dbReference type="Gene3D" id="3.40.50.300">
    <property type="entry name" value="P-loop containing nucleotide triphosphate hydrolases"/>
    <property type="match status" value="1"/>
</dbReference>